<dbReference type="GO" id="GO:0006355">
    <property type="term" value="P:regulation of DNA-templated transcription"/>
    <property type="evidence" value="ECO:0007669"/>
    <property type="project" value="InterPro"/>
</dbReference>
<dbReference type="PATRIC" id="fig|405444.3.peg.352"/>
<proteinExistence type="predicted"/>
<keyword evidence="2" id="KW-0902">Two-component regulatory system</keyword>
<dbReference type="GO" id="GO:0032993">
    <property type="term" value="C:protein-DNA complex"/>
    <property type="evidence" value="ECO:0007669"/>
    <property type="project" value="TreeGrafter"/>
</dbReference>
<dbReference type="CDD" id="cd00383">
    <property type="entry name" value="trans_reg_C"/>
    <property type="match status" value="1"/>
</dbReference>
<dbReference type="Pfam" id="PF00072">
    <property type="entry name" value="Response_reg"/>
    <property type="match status" value="1"/>
</dbReference>
<keyword evidence="4 7" id="KW-0238">DNA-binding</keyword>
<dbReference type="SUPFAM" id="SSF52172">
    <property type="entry name" value="CheY-like"/>
    <property type="match status" value="1"/>
</dbReference>
<dbReference type="Gene3D" id="3.40.50.2300">
    <property type="match status" value="1"/>
</dbReference>
<evidence type="ECO:0000259" key="8">
    <source>
        <dbReference type="PROSITE" id="PS50110"/>
    </source>
</evidence>
<dbReference type="InterPro" id="IPR036388">
    <property type="entry name" value="WH-like_DNA-bd_sf"/>
</dbReference>
<keyword evidence="3" id="KW-0805">Transcription regulation</keyword>
<dbReference type="InterPro" id="IPR001867">
    <property type="entry name" value="OmpR/PhoB-type_DNA-bd"/>
</dbReference>
<dbReference type="PANTHER" id="PTHR48111">
    <property type="entry name" value="REGULATOR OF RPOS"/>
    <property type="match status" value="1"/>
</dbReference>
<feature type="domain" description="OmpR/PhoB-type" evidence="9">
    <location>
        <begin position="130"/>
        <end position="227"/>
    </location>
</feature>
<dbReference type="InterPro" id="IPR039420">
    <property type="entry name" value="WalR-like"/>
</dbReference>
<reference evidence="10 11" key="1">
    <citation type="submission" date="2015-05" db="EMBL/GenBank/DDBJ databases">
        <title>Genome sequencing and analysis of members of genus Stenotrophomonas.</title>
        <authorList>
            <person name="Patil P.P."/>
            <person name="Midha S."/>
            <person name="Patil P.B."/>
        </authorList>
    </citation>
    <scope>NUCLEOTIDE SEQUENCE [LARGE SCALE GENOMIC DNA]</scope>
    <source>
        <strain evidence="10 11">DSM 18929</strain>
    </source>
</reference>
<evidence type="ECO:0000256" key="7">
    <source>
        <dbReference type="PROSITE-ProRule" id="PRU01091"/>
    </source>
</evidence>
<dbReference type="Proteomes" id="UP000050864">
    <property type="component" value="Unassembled WGS sequence"/>
</dbReference>
<dbReference type="Gene3D" id="1.10.10.10">
    <property type="entry name" value="Winged helix-like DNA-binding domain superfamily/Winged helix DNA-binding domain"/>
    <property type="match status" value="1"/>
</dbReference>
<dbReference type="SMART" id="SM00862">
    <property type="entry name" value="Trans_reg_C"/>
    <property type="match status" value="1"/>
</dbReference>
<keyword evidence="1 6" id="KW-0597">Phosphoprotein</keyword>
<dbReference type="GO" id="GO:0005829">
    <property type="term" value="C:cytosol"/>
    <property type="evidence" value="ECO:0007669"/>
    <property type="project" value="TreeGrafter"/>
</dbReference>
<dbReference type="CDD" id="cd17574">
    <property type="entry name" value="REC_OmpR"/>
    <property type="match status" value="1"/>
</dbReference>
<comment type="caution">
    <text evidence="10">The sequence shown here is derived from an EMBL/GenBank/DDBJ whole genome shotgun (WGS) entry which is preliminary data.</text>
</comment>
<keyword evidence="5" id="KW-0804">Transcription</keyword>
<evidence type="ECO:0000256" key="4">
    <source>
        <dbReference type="ARBA" id="ARBA00023125"/>
    </source>
</evidence>
<evidence type="ECO:0000256" key="5">
    <source>
        <dbReference type="ARBA" id="ARBA00023163"/>
    </source>
</evidence>
<feature type="domain" description="Response regulatory" evidence="8">
    <location>
        <begin position="7"/>
        <end position="122"/>
    </location>
</feature>
<dbReference type="RefSeq" id="WP_057632913.1">
    <property type="nucleotide sequence ID" value="NZ_LDJI01000012.1"/>
</dbReference>
<evidence type="ECO:0000259" key="9">
    <source>
        <dbReference type="PROSITE" id="PS51755"/>
    </source>
</evidence>
<dbReference type="AlphaFoldDB" id="A0A0R0CEY1"/>
<dbReference type="OrthoDB" id="9802426at2"/>
<dbReference type="PROSITE" id="PS51755">
    <property type="entry name" value="OMPR_PHOB"/>
    <property type="match status" value="1"/>
</dbReference>
<dbReference type="SMART" id="SM00448">
    <property type="entry name" value="REC"/>
    <property type="match status" value="1"/>
</dbReference>
<sequence>MPLPALRILVIEDNRLLRDNLQALFAAHGFHSEFAADGRSGLQSALAAPPDVLVLDLGLPGMDGLQVCQQLRADADRHIPILMLTARDALDDRLRGFRSGADDYLVKPFAGEELVARCIALSQRHRAGQTHVLRIGSLHIDRRSHSVHRDGQLLELHQTSHDILLALAEAWPRTLTRSELVQRLWGDAPPDSDPLRTHLYLLRQALDKPFATQMLKTVHGVGFRLESDEAPTS</sequence>
<dbReference type="EMBL" id="LDJI01000012">
    <property type="protein sequence ID" value="KRG64718.1"/>
    <property type="molecule type" value="Genomic_DNA"/>
</dbReference>
<dbReference type="PROSITE" id="PS50110">
    <property type="entry name" value="RESPONSE_REGULATORY"/>
    <property type="match status" value="1"/>
</dbReference>
<feature type="modified residue" description="4-aspartylphosphate" evidence="6">
    <location>
        <position position="56"/>
    </location>
</feature>
<feature type="DNA-binding region" description="OmpR/PhoB-type" evidence="7">
    <location>
        <begin position="130"/>
        <end position="227"/>
    </location>
</feature>
<evidence type="ECO:0000256" key="2">
    <source>
        <dbReference type="ARBA" id="ARBA00023012"/>
    </source>
</evidence>
<accession>A0A0R0CEY1</accession>
<evidence type="ECO:0000256" key="6">
    <source>
        <dbReference type="PROSITE-ProRule" id="PRU00169"/>
    </source>
</evidence>
<evidence type="ECO:0000256" key="1">
    <source>
        <dbReference type="ARBA" id="ARBA00022553"/>
    </source>
</evidence>
<dbReference type="InterPro" id="IPR001789">
    <property type="entry name" value="Sig_transdc_resp-reg_receiver"/>
</dbReference>
<evidence type="ECO:0000313" key="11">
    <source>
        <dbReference type="Proteomes" id="UP000050864"/>
    </source>
</evidence>
<protein>
    <submittedName>
        <fullName evidence="10">XRE family transcriptional regulator</fullName>
    </submittedName>
</protein>
<gene>
    <name evidence="10" type="ORF">ABB26_06745</name>
</gene>
<dbReference type="GO" id="GO:0000976">
    <property type="term" value="F:transcription cis-regulatory region binding"/>
    <property type="evidence" value="ECO:0007669"/>
    <property type="project" value="TreeGrafter"/>
</dbReference>
<dbReference type="PANTHER" id="PTHR48111:SF22">
    <property type="entry name" value="REGULATOR OF RPOS"/>
    <property type="match status" value="1"/>
</dbReference>
<dbReference type="STRING" id="405444.ABB26_06745"/>
<name>A0A0R0CEY1_9GAMM</name>
<keyword evidence="11" id="KW-1185">Reference proteome</keyword>
<dbReference type="GO" id="GO:0000156">
    <property type="term" value="F:phosphorelay response regulator activity"/>
    <property type="evidence" value="ECO:0007669"/>
    <property type="project" value="TreeGrafter"/>
</dbReference>
<evidence type="ECO:0000256" key="3">
    <source>
        <dbReference type="ARBA" id="ARBA00023015"/>
    </source>
</evidence>
<organism evidence="10 11">
    <name type="scientific">Stenotrophomonas humi</name>
    <dbReference type="NCBI Taxonomy" id="405444"/>
    <lineage>
        <taxon>Bacteria</taxon>
        <taxon>Pseudomonadati</taxon>
        <taxon>Pseudomonadota</taxon>
        <taxon>Gammaproteobacteria</taxon>
        <taxon>Lysobacterales</taxon>
        <taxon>Lysobacteraceae</taxon>
        <taxon>Stenotrophomonas</taxon>
    </lineage>
</organism>
<dbReference type="Pfam" id="PF00486">
    <property type="entry name" value="Trans_reg_C"/>
    <property type="match status" value="1"/>
</dbReference>
<dbReference type="InterPro" id="IPR011006">
    <property type="entry name" value="CheY-like_superfamily"/>
</dbReference>
<evidence type="ECO:0000313" key="10">
    <source>
        <dbReference type="EMBL" id="KRG64718.1"/>
    </source>
</evidence>